<evidence type="ECO:0000313" key="2">
    <source>
        <dbReference type="EMBL" id="KAK9694275.1"/>
    </source>
</evidence>
<feature type="region of interest" description="Disordered" evidence="1">
    <location>
        <begin position="89"/>
        <end position="125"/>
    </location>
</feature>
<protein>
    <submittedName>
        <fullName evidence="2">Uncharacterized protein</fullName>
    </submittedName>
</protein>
<dbReference type="Proteomes" id="UP001458880">
    <property type="component" value="Unassembled WGS sequence"/>
</dbReference>
<comment type="caution">
    <text evidence="2">The sequence shown here is derived from an EMBL/GenBank/DDBJ whole genome shotgun (WGS) entry which is preliminary data.</text>
</comment>
<sequence>MCKKQGRTEEPAVCCNCGRNHPASSVECPAYIAAVEAKNKRNLQATLSTQVNKKRFLPAPPPKRNAWMRNEFPPLNQTVAVVGDEPIRNSGIEPRIQRTSPDSEERVDENKRVNGDKGGGPTWLRVDENKRVNGEYEATEMRGRPSSSAMNDADFPSSSAMNDADFSSINRIASSFNAINEIVNLEWLADRVEELYTKIKKCSTLLEYARVIKHLRRNNNGGVAVLVREDVPYKRLPLRDPALQSMEAVAIQLQDDTIVIACYNSPRMKLTELELNALFAMGGIYIDKHLTFRNAIENNGRKAMAIQRYRYLFIHRQLTRDFYINTLNYFYRLCSKNLVLWRLQSLHLGNRVSSFPSQIHLLVDLSIYHIHY</sequence>
<dbReference type="EMBL" id="JASPKY010000517">
    <property type="protein sequence ID" value="KAK9694275.1"/>
    <property type="molecule type" value="Genomic_DNA"/>
</dbReference>
<evidence type="ECO:0000256" key="1">
    <source>
        <dbReference type="SAM" id="MobiDB-lite"/>
    </source>
</evidence>
<organism evidence="2 3">
    <name type="scientific">Popillia japonica</name>
    <name type="common">Japanese beetle</name>
    <dbReference type="NCBI Taxonomy" id="7064"/>
    <lineage>
        <taxon>Eukaryota</taxon>
        <taxon>Metazoa</taxon>
        <taxon>Ecdysozoa</taxon>
        <taxon>Arthropoda</taxon>
        <taxon>Hexapoda</taxon>
        <taxon>Insecta</taxon>
        <taxon>Pterygota</taxon>
        <taxon>Neoptera</taxon>
        <taxon>Endopterygota</taxon>
        <taxon>Coleoptera</taxon>
        <taxon>Polyphaga</taxon>
        <taxon>Scarabaeiformia</taxon>
        <taxon>Scarabaeidae</taxon>
        <taxon>Rutelinae</taxon>
        <taxon>Popillia</taxon>
    </lineage>
</organism>
<name>A0AAW1IVY6_POPJA</name>
<feature type="compositionally biased region" description="Basic and acidic residues" evidence="1">
    <location>
        <begin position="101"/>
        <end position="115"/>
    </location>
</feature>
<gene>
    <name evidence="2" type="ORF">QE152_g33637</name>
</gene>
<dbReference type="AlphaFoldDB" id="A0AAW1IVY6"/>
<reference evidence="2 3" key="1">
    <citation type="journal article" date="2024" name="BMC Genomics">
        <title>De novo assembly and annotation of Popillia japonica's genome with initial clues to its potential as an invasive pest.</title>
        <authorList>
            <person name="Cucini C."/>
            <person name="Boschi S."/>
            <person name="Funari R."/>
            <person name="Cardaioli E."/>
            <person name="Iannotti N."/>
            <person name="Marturano G."/>
            <person name="Paoli F."/>
            <person name="Bruttini M."/>
            <person name="Carapelli A."/>
            <person name="Frati F."/>
            <person name="Nardi F."/>
        </authorList>
    </citation>
    <scope>NUCLEOTIDE SEQUENCE [LARGE SCALE GENOMIC DNA]</scope>
    <source>
        <strain evidence="2">DMR45628</strain>
    </source>
</reference>
<accession>A0AAW1IVY6</accession>
<evidence type="ECO:0000313" key="3">
    <source>
        <dbReference type="Proteomes" id="UP001458880"/>
    </source>
</evidence>
<proteinExistence type="predicted"/>
<keyword evidence="3" id="KW-1185">Reference proteome</keyword>